<sequence>MTLGETMVGRAIAAVCRRWLLPLALLLTAALTIGTVAGGWSRAVVLGETATWFLLGLTALELCAGRWRPRLCELPRNLLFIAVGGLLDTGGTFLAAQLALLLGGEGFGPVGALPFALAVPLGFVVADGVAYAIHRASHEHPLLWRMHALHHYPRELYVLMSPVNAPVLVFLFRALPVLALVAAGFTADVIFAYAMFDTALGLSSHVGVDTHNPWLSRVFNTPEVHRLHHSADPAHFGNHSLLLTLWDRLCGTYVAPGEAVPTPGLTEPAAMPRTWLGLLLLRRA</sequence>
<evidence type="ECO:0000256" key="1">
    <source>
        <dbReference type="ARBA" id="ARBA00004370"/>
    </source>
</evidence>
<evidence type="ECO:0000256" key="4">
    <source>
        <dbReference type="ARBA" id="ARBA00023136"/>
    </source>
</evidence>
<feature type="transmembrane region" description="Helical" evidence="5">
    <location>
        <begin position="49"/>
        <end position="67"/>
    </location>
</feature>
<feature type="domain" description="Fatty acid hydroxylase" evidence="6">
    <location>
        <begin position="120"/>
        <end position="252"/>
    </location>
</feature>
<dbReference type="InterPro" id="IPR050307">
    <property type="entry name" value="Sterol_Desaturase_Related"/>
</dbReference>
<feature type="transmembrane region" description="Helical" evidence="5">
    <location>
        <begin position="112"/>
        <end position="133"/>
    </location>
</feature>
<keyword evidence="3 5" id="KW-1133">Transmembrane helix</keyword>
<feature type="transmembrane region" description="Helical" evidence="5">
    <location>
        <begin position="20"/>
        <end position="43"/>
    </location>
</feature>
<proteinExistence type="predicted"/>
<evidence type="ECO:0000256" key="5">
    <source>
        <dbReference type="SAM" id="Phobius"/>
    </source>
</evidence>
<comment type="subcellular location">
    <subcellularLocation>
        <location evidence="1">Membrane</location>
    </subcellularLocation>
</comment>
<accession>A0ABS7TS35</accession>
<feature type="transmembrane region" description="Helical" evidence="5">
    <location>
        <begin position="178"/>
        <end position="196"/>
    </location>
</feature>
<organism evidence="7 8">
    <name type="scientific">Nannocystis pusilla</name>
    <dbReference type="NCBI Taxonomy" id="889268"/>
    <lineage>
        <taxon>Bacteria</taxon>
        <taxon>Pseudomonadati</taxon>
        <taxon>Myxococcota</taxon>
        <taxon>Polyangia</taxon>
        <taxon>Nannocystales</taxon>
        <taxon>Nannocystaceae</taxon>
        <taxon>Nannocystis</taxon>
    </lineage>
</organism>
<dbReference type="EMBL" id="JAIRAU010000023">
    <property type="protein sequence ID" value="MBZ5711037.1"/>
    <property type="molecule type" value="Genomic_DNA"/>
</dbReference>
<keyword evidence="4 5" id="KW-0472">Membrane</keyword>
<name>A0ABS7TS35_9BACT</name>
<comment type="caution">
    <text evidence="7">The sequence shown here is derived from an EMBL/GenBank/DDBJ whole genome shotgun (WGS) entry which is preliminary data.</text>
</comment>
<dbReference type="InterPro" id="IPR006694">
    <property type="entry name" value="Fatty_acid_hydroxylase"/>
</dbReference>
<dbReference type="Pfam" id="PF04116">
    <property type="entry name" value="FA_hydroxylase"/>
    <property type="match status" value="1"/>
</dbReference>
<feature type="transmembrane region" description="Helical" evidence="5">
    <location>
        <begin position="79"/>
        <end position="100"/>
    </location>
</feature>
<evidence type="ECO:0000256" key="2">
    <source>
        <dbReference type="ARBA" id="ARBA00022692"/>
    </source>
</evidence>
<dbReference type="RefSeq" id="WP_224192806.1">
    <property type="nucleotide sequence ID" value="NZ_JAIRAU010000023.1"/>
</dbReference>
<keyword evidence="2 5" id="KW-0812">Transmembrane</keyword>
<dbReference type="Proteomes" id="UP001139031">
    <property type="component" value="Unassembled WGS sequence"/>
</dbReference>
<evidence type="ECO:0000256" key="3">
    <source>
        <dbReference type="ARBA" id="ARBA00022989"/>
    </source>
</evidence>
<reference evidence="7" key="1">
    <citation type="submission" date="2021-08" db="EMBL/GenBank/DDBJ databases">
        <authorList>
            <person name="Stevens D.C."/>
        </authorList>
    </citation>
    <scope>NUCLEOTIDE SEQUENCE</scope>
    <source>
        <strain evidence="7">DSM 53165</strain>
    </source>
</reference>
<protein>
    <submittedName>
        <fullName evidence="7">Sterol desaturase family protein</fullName>
    </submittedName>
</protein>
<evidence type="ECO:0000313" key="8">
    <source>
        <dbReference type="Proteomes" id="UP001139031"/>
    </source>
</evidence>
<evidence type="ECO:0000313" key="7">
    <source>
        <dbReference type="EMBL" id="MBZ5711037.1"/>
    </source>
</evidence>
<gene>
    <name evidence="7" type="ORF">K7C98_17470</name>
</gene>
<evidence type="ECO:0000259" key="6">
    <source>
        <dbReference type="Pfam" id="PF04116"/>
    </source>
</evidence>
<dbReference type="PANTHER" id="PTHR11863">
    <property type="entry name" value="STEROL DESATURASE"/>
    <property type="match status" value="1"/>
</dbReference>
<keyword evidence="8" id="KW-1185">Reference proteome</keyword>